<dbReference type="Gene3D" id="3.20.20.370">
    <property type="entry name" value="Glycoside hydrolase/deacetylase"/>
    <property type="match status" value="1"/>
</dbReference>
<reference evidence="2 3" key="1">
    <citation type="journal article" date="2024" name="Int. J. Syst. Evol. Microbiol.">
        <title>Lacrimispora brassicae sp. nov. isolated from fermented cabbage, and proposal of Clostridium indicum Gundawar et al. 2019 and Clostridium methoxybenzovorans Mechichi et al. 1999 as heterotypic synonyms of Lacrimispora amygdalina (Parshina et al. 2003) Haas and Blanchard 2020 and Lacrimispora indolis (McClung and McCoy 1957) Haas and Blanchard 2020, respectively.</title>
        <authorList>
            <person name="Kobayashi H."/>
            <person name="Tanizawa Y."/>
            <person name="Sakamoto M."/>
            <person name="Ohkuma M."/>
            <person name="Tohno M."/>
        </authorList>
    </citation>
    <scope>NUCLEOTIDE SEQUENCE [LARGE SCALE GENOMIC DNA]</scope>
    <source>
        <strain evidence="2 3">DSM 12857</strain>
    </source>
</reference>
<feature type="domain" description="NodB homology" evidence="1">
    <location>
        <begin position="1"/>
        <end position="65"/>
    </location>
</feature>
<dbReference type="SUPFAM" id="SSF88713">
    <property type="entry name" value="Glycoside hydrolase/deacetylase"/>
    <property type="match status" value="1"/>
</dbReference>
<evidence type="ECO:0000259" key="1">
    <source>
        <dbReference type="PROSITE" id="PS51677"/>
    </source>
</evidence>
<protein>
    <recommendedName>
        <fullName evidence="1">NodB homology domain-containing protein</fullName>
    </recommendedName>
</protein>
<sequence length="73" mass="8288">MTHFPTLCNVDTLDWKTQNTKKIVRHIVKHVEPGDIILLHDVFPTSVEAALEAIDVLTRQGYTFVTADELLID</sequence>
<gene>
    <name evidence="2" type="ORF">LAD12857_18540</name>
</gene>
<organism evidence="2 3">
    <name type="scientific">Lacrimispora amygdalina</name>
    <dbReference type="NCBI Taxonomy" id="253257"/>
    <lineage>
        <taxon>Bacteria</taxon>
        <taxon>Bacillati</taxon>
        <taxon>Bacillota</taxon>
        <taxon>Clostridia</taxon>
        <taxon>Lachnospirales</taxon>
        <taxon>Lachnospiraceae</taxon>
        <taxon>Lacrimispora</taxon>
    </lineage>
</organism>
<accession>A0ABQ5M4U3</accession>
<comment type="caution">
    <text evidence="2">The sequence shown here is derived from an EMBL/GenBank/DDBJ whole genome shotgun (WGS) entry which is preliminary data.</text>
</comment>
<name>A0ABQ5M4U3_9FIRM</name>
<dbReference type="InterPro" id="IPR002509">
    <property type="entry name" value="NODB_dom"/>
</dbReference>
<evidence type="ECO:0000313" key="3">
    <source>
        <dbReference type="Proteomes" id="UP001419084"/>
    </source>
</evidence>
<evidence type="ECO:0000313" key="2">
    <source>
        <dbReference type="EMBL" id="GLB29931.1"/>
    </source>
</evidence>
<dbReference type="EMBL" id="BRPJ01000032">
    <property type="protein sequence ID" value="GLB29931.1"/>
    <property type="molecule type" value="Genomic_DNA"/>
</dbReference>
<dbReference type="InterPro" id="IPR011330">
    <property type="entry name" value="Glyco_hydro/deAcase_b/a-brl"/>
</dbReference>
<dbReference type="Proteomes" id="UP001419084">
    <property type="component" value="Unassembled WGS sequence"/>
</dbReference>
<dbReference type="PROSITE" id="PS51677">
    <property type="entry name" value="NODB"/>
    <property type="match status" value="1"/>
</dbReference>
<proteinExistence type="predicted"/>
<keyword evidence="3" id="KW-1185">Reference proteome</keyword>